<comment type="caution">
    <text evidence="2">The sequence shown here is derived from an EMBL/GenBank/DDBJ whole genome shotgun (WGS) entry which is preliminary data.</text>
</comment>
<dbReference type="AlphaFoldDB" id="A0A8J8JSB2"/>
<sequence length="367" mass="41768">MFKQLFRKILTRPVTYLAHRYSSAPKQENVFAALTKLYNQSLQPIEKQKDILLLHDIGQTPVIIFSDQHKGARDGSDDFAAAEANYMAALEHYNANNFYFINLGDSEELWENTVNTVIKNYPATFKAEQLFLERNAYCKIIGNHDLFWKNDPLLAPGILKDLFGQPVPIYEAAVLRIPLADKNLDILCTHGHQGDAQSDGNAFSKWFVSYIWGPLQSFLQINTNSVSANEELKSLHNQIMYQWASKQPNALLITGHTHQPVFESLTHLERLLLQLEMAKDQNNTAEIASIETEIATRRQQYKFVNESYKNLNPSYFNTGCCCFQGGTITGIEIANGYIRLVKWSYQNNTPTRTIAEETPLTQLLPSI</sequence>
<dbReference type="Gene3D" id="3.60.21.10">
    <property type="match status" value="1"/>
</dbReference>
<protein>
    <submittedName>
        <fullName evidence="2">Metallophosphoesterase</fullName>
    </submittedName>
</protein>
<dbReference type="Proteomes" id="UP000598971">
    <property type="component" value="Unassembled WGS sequence"/>
</dbReference>
<evidence type="ECO:0000259" key="1">
    <source>
        <dbReference type="Pfam" id="PF00149"/>
    </source>
</evidence>
<dbReference type="SUPFAM" id="SSF56300">
    <property type="entry name" value="Metallo-dependent phosphatases"/>
    <property type="match status" value="1"/>
</dbReference>
<feature type="domain" description="Calcineurin-like phosphoesterase" evidence="1">
    <location>
        <begin position="61"/>
        <end position="260"/>
    </location>
</feature>
<dbReference type="GO" id="GO:0016787">
    <property type="term" value="F:hydrolase activity"/>
    <property type="evidence" value="ECO:0007669"/>
    <property type="project" value="InterPro"/>
</dbReference>
<dbReference type="Pfam" id="PF00149">
    <property type="entry name" value="Metallophos"/>
    <property type="match status" value="1"/>
</dbReference>
<name>A0A8J8JSB2_9BACT</name>
<dbReference type="InterPro" id="IPR004843">
    <property type="entry name" value="Calcineurin-like_PHP"/>
</dbReference>
<dbReference type="EMBL" id="WHPF01000010">
    <property type="protein sequence ID" value="NNV56762.1"/>
    <property type="molecule type" value="Genomic_DNA"/>
</dbReference>
<organism evidence="2 3">
    <name type="scientific">Limnovirga soli</name>
    <dbReference type="NCBI Taxonomy" id="2656915"/>
    <lineage>
        <taxon>Bacteria</taxon>
        <taxon>Pseudomonadati</taxon>
        <taxon>Bacteroidota</taxon>
        <taxon>Chitinophagia</taxon>
        <taxon>Chitinophagales</taxon>
        <taxon>Chitinophagaceae</taxon>
        <taxon>Limnovirga</taxon>
    </lineage>
</organism>
<evidence type="ECO:0000313" key="3">
    <source>
        <dbReference type="Proteomes" id="UP000598971"/>
    </source>
</evidence>
<proteinExistence type="predicted"/>
<reference evidence="2" key="1">
    <citation type="submission" date="2019-10" db="EMBL/GenBank/DDBJ databases">
        <title>Draft genome sequence of Panacibacter sp. KCS-6.</title>
        <authorList>
            <person name="Yim K.J."/>
        </authorList>
    </citation>
    <scope>NUCLEOTIDE SEQUENCE</scope>
    <source>
        <strain evidence="2">KCS-6</strain>
    </source>
</reference>
<keyword evidence="3" id="KW-1185">Reference proteome</keyword>
<accession>A0A8J8JSB2</accession>
<gene>
    <name evidence="2" type="ORF">GD597_14920</name>
</gene>
<dbReference type="InterPro" id="IPR029052">
    <property type="entry name" value="Metallo-depent_PP-like"/>
</dbReference>
<evidence type="ECO:0000313" key="2">
    <source>
        <dbReference type="EMBL" id="NNV56762.1"/>
    </source>
</evidence>
<dbReference type="RefSeq" id="WP_171608700.1">
    <property type="nucleotide sequence ID" value="NZ_WHPF01000010.1"/>
</dbReference>